<reference evidence="1" key="1">
    <citation type="submission" date="2006-10" db="EMBL/GenBank/DDBJ databases">
        <title>Complete sequence of Solibacter usitatus Ellin6076.</title>
        <authorList>
            <consortium name="US DOE Joint Genome Institute"/>
            <person name="Copeland A."/>
            <person name="Lucas S."/>
            <person name="Lapidus A."/>
            <person name="Barry K."/>
            <person name="Detter J.C."/>
            <person name="Glavina del Rio T."/>
            <person name="Hammon N."/>
            <person name="Israni S."/>
            <person name="Dalin E."/>
            <person name="Tice H."/>
            <person name="Pitluck S."/>
            <person name="Thompson L.S."/>
            <person name="Brettin T."/>
            <person name="Bruce D."/>
            <person name="Han C."/>
            <person name="Tapia R."/>
            <person name="Gilna P."/>
            <person name="Schmutz J."/>
            <person name="Larimer F."/>
            <person name="Land M."/>
            <person name="Hauser L."/>
            <person name="Kyrpides N."/>
            <person name="Mikhailova N."/>
            <person name="Janssen P.H."/>
            <person name="Kuske C.R."/>
            <person name="Richardson P."/>
        </authorList>
    </citation>
    <scope>NUCLEOTIDE SEQUENCE</scope>
    <source>
        <strain evidence="1">Ellin6076</strain>
    </source>
</reference>
<dbReference type="InParanoid" id="Q023A6"/>
<gene>
    <name evidence="1" type="ordered locus">Acid_2956</name>
</gene>
<name>Q023A6_SOLUE</name>
<evidence type="ECO:0000313" key="1">
    <source>
        <dbReference type="EMBL" id="ABJ83940.1"/>
    </source>
</evidence>
<dbReference type="EMBL" id="CP000473">
    <property type="protein sequence ID" value="ABJ83940.1"/>
    <property type="molecule type" value="Genomic_DNA"/>
</dbReference>
<dbReference type="KEGG" id="sus:Acid_2956"/>
<accession>Q023A6</accession>
<organism evidence="1">
    <name type="scientific">Solibacter usitatus (strain Ellin6076)</name>
    <dbReference type="NCBI Taxonomy" id="234267"/>
    <lineage>
        <taxon>Bacteria</taxon>
        <taxon>Pseudomonadati</taxon>
        <taxon>Acidobacteriota</taxon>
        <taxon>Terriglobia</taxon>
        <taxon>Bryobacterales</taxon>
        <taxon>Solibacteraceae</taxon>
        <taxon>Candidatus Solibacter</taxon>
    </lineage>
</organism>
<dbReference type="STRING" id="234267.Acid_2956"/>
<sequence length="81" mass="8858">MLFAVPRIGPAQISPASDKGIRKSTRVQFDVYVANSKSIGLLALISILRGETTMTTRGHATAFGQLDRQGRRTDLESVPTW</sequence>
<protein>
    <submittedName>
        <fullName evidence="1">Uncharacterized protein</fullName>
    </submittedName>
</protein>
<dbReference type="HOGENOM" id="CLU_2572043_0_0_0"/>
<proteinExistence type="predicted"/>
<dbReference type="AlphaFoldDB" id="Q023A6"/>